<dbReference type="EMBL" id="CAWUFR010000036">
    <property type="protein sequence ID" value="CAK6958847.1"/>
    <property type="molecule type" value="Genomic_DNA"/>
</dbReference>
<sequence>MKFTQLINDRVSVQMGEEKGRRGKLQLHGFHLTAAAKSMAVLRRISRARRARKTVPITVSPITGHSTATAVNTRRVMADFFVLIASHQRHSHQLVVIITQLWLSYRYKKIDLIDVQVHCYVGTCWAHTCLELDKLTATQTTPLVWMAKYRLNGKIGGS</sequence>
<proteinExistence type="predicted"/>
<reference evidence="1 2" key="1">
    <citation type="submission" date="2024-01" db="EMBL/GenBank/DDBJ databases">
        <authorList>
            <person name="Alioto T."/>
            <person name="Alioto T."/>
            <person name="Gomez Garrido J."/>
        </authorList>
    </citation>
    <scope>NUCLEOTIDE SEQUENCE [LARGE SCALE GENOMIC DNA]</scope>
</reference>
<organism evidence="1 2">
    <name type="scientific">Scomber scombrus</name>
    <name type="common">Atlantic mackerel</name>
    <name type="synonym">Scomber vernalis</name>
    <dbReference type="NCBI Taxonomy" id="13677"/>
    <lineage>
        <taxon>Eukaryota</taxon>
        <taxon>Metazoa</taxon>
        <taxon>Chordata</taxon>
        <taxon>Craniata</taxon>
        <taxon>Vertebrata</taxon>
        <taxon>Euteleostomi</taxon>
        <taxon>Actinopterygii</taxon>
        <taxon>Neopterygii</taxon>
        <taxon>Teleostei</taxon>
        <taxon>Neoteleostei</taxon>
        <taxon>Acanthomorphata</taxon>
        <taxon>Pelagiaria</taxon>
        <taxon>Scombriformes</taxon>
        <taxon>Scombridae</taxon>
        <taxon>Scomber</taxon>
    </lineage>
</organism>
<dbReference type="AlphaFoldDB" id="A0AAV1NK68"/>
<accession>A0AAV1NK68</accession>
<comment type="caution">
    <text evidence="1">The sequence shown here is derived from an EMBL/GenBank/DDBJ whole genome shotgun (WGS) entry which is preliminary data.</text>
</comment>
<protein>
    <submittedName>
        <fullName evidence="1">Uncharacterized protein</fullName>
    </submittedName>
</protein>
<evidence type="ECO:0000313" key="2">
    <source>
        <dbReference type="Proteomes" id="UP001314229"/>
    </source>
</evidence>
<evidence type="ECO:0000313" key="1">
    <source>
        <dbReference type="EMBL" id="CAK6958847.1"/>
    </source>
</evidence>
<dbReference type="Proteomes" id="UP001314229">
    <property type="component" value="Unassembled WGS sequence"/>
</dbReference>
<gene>
    <name evidence="1" type="ORF">FSCOSCO3_A015191</name>
</gene>
<name>A0AAV1NK68_SCOSC</name>
<keyword evidence="2" id="KW-1185">Reference proteome</keyword>